<gene>
    <name evidence="1" type="ORF">E3P99_00621</name>
</gene>
<reference evidence="1 2" key="1">
    <citation type="submission" date="2019-03" db="EMBL/GenBank/DDBJ databases">
        <title>Sequencing 23 genomes of Wallemia ichthyophaga.</title>
        <authorList>
            <person name="Gostincar C."/>
        </authorList>
    </citation>
    <scope>NUCLEOTIDE SEQUENCE [LARGE SCALE GENOMIC DNA]</scope>
    <source>
        <strain evidence="1 2">EXF-5753</strain>
    </source>
</reference>
<dbReference type="Proteomes" id="UP000310189">
    <property type="component" value="Unassembled WGS sequence"/>
</dbReference>
<sequence>MKSKVKIYHLPNSFLIELIKREPELALTCKELFDIGKAVRYAALIGPGHMTNNSISSKPSNFSQHSKFVRFLADFSHLEYANKVKTLSMPYQTLTENSRDLYTELNRAVRKMNLENLIINHPPYEELWEYIPIKRGIKSVTIYSQDESMPIQHLIDKCLSKVPSLKQLQIHLLQDDIAKFEKFDNFDGDNNHRINSIETLILRAILVGHKHGNKKHPQMRHQLKGVNDKTAKFDDHLDSSRVFKHGAEVLRDGEKTLVIAKSYGVEPPTYDNVAEYYDNFRIV</sequence>
<evidence type="ECO:0000313" key="1">
    <source>
        <dbReference type="EMBL" id="TIA92325.1"/>
    </source>
</evidence>
<keyword evidence="2" id="KW-1185">Reference proteome</keyword>
<accession>A0A4T0FVX6</accession>
<organism evidence="1 2">
    <name type="scientific">Wallemia hederae</name>
    <dbReference type="NCBI Taxonomy" id="1540922"/>
    <lineage>
        <taxon>Eukaryota</taxon>
        <taxon>Fungi</taxon>
        <taxon>Dikarya</taxon>
        <taxon>Basidiomycota</taxon>
        <taxon>Wallemiomycotina</taxon>
        <taxon>Wallemiomycetes</taxon>
        <taxon>Wallemiales</taxon>
        <taxon>Wallemiaceae</taxon>
        <taxon>Wallemia</taxon>
    </lineage>
</organism>
<protein>
    <submittedName>
        <fullName evidence="1">Uncharacterized protein</fullName>
    </submittedName>
</protein>
<dbReference type="OrthoDB" id="10356330at2759"/>
<evidence type="ECO:0000313" key="2">
    <source>
        <dbReference type="Proteomes" id="UP000310189"/>
    </source>
</evidence>
<proteinExistence type="predicted"/>
<dbReference type="AlphaFoldDB" id="A0A4T0FVX6"/>
<dbReference type="EMBL" id="SPNW01000007">
    <property type="protein sequence ID" value="TIA92325.1"/>
    <property type="molecule type" value="Genomic_DNA"/>
</dbReference>
<comment type="caution">
    <text evidence="1">The sequence shown here is derived from an EMBL/GenBank/DDBJ whole genome shotgun (WGS) entry which is preliminary data.</text>
</comment>
<name>A0A4T0FVX6_9BASI</name>